<feature type="compositionally biased region" description="Basic and acidic residues" evidence="1">
    <location>
        <begin position="84"/>
        <end position="98"/>
    </location>
</feature>
<reference evidence="2 3" key="1">
    <citation type="submission" date="2019-01" db="EMBL/GenBank/DDBJ databases">
        <title>Genome sequencing of the rare red list fungi Fomitopsis rosea.</title>
        <authorList>
            <person name="Buettner E."/>
            <person name="Kellner H."/>
        </authorList>
    </citation>
    <scope>NUCLEOTIDE SEQUENCE [LARGE SCALE GENOMIC DNA]</scope>
    <source>
        <strain evidence="2 3">DSM 105464</strain>
    </source>
</reference>
<dbReference type="STRING" id="34475.A0A4Y9YEY3"/>
<accession>A0A4Y9YEY3</accession>
<feature type="compositionally biased region" description="Basic and acidic residues" evidence="1">
    <location>
        <begin position="121"/>
        <end position="136"/>
    </location>
</feature>
<feature type="compositionally biased region" description="Low complexity" evidence="1">
    <location>
        <begin position="44"/>
        <end position="61"/>
    </location>
</feature>
<sequence>MEQLSLSTETPSTPAAPASPAPSATNGTPATPTSPSKAKKKPAAQKPASAKAPSFSSSTTTLPGISTASLPLGRTETAQSAHKYLKEEGLAGGKEKIKTRANHANLTPIPEKKKGYWSRFGRRDKTQETEEPLEKDKKGAKFSFFSKLSKKTATYMHQLLNTSEDEKKGLAPHEMGTLPEGSSVRFDPPDPRDMPVTFHKPHPDPTLQPVMLKEFSKKLKERYGWSEEDFYKAVQ</sequence>
<protein>
    <submittedName>
        <fullName evidence="2">Uncharacterized protein</fullName>
    </submittedName>
</protein>
<dbReference type="AlphaFoldDB" id="A0A4Y9YEY3"/>
<comment type="caution">
    <text evidence="2">The sequence shown here is derived from an EMBL/GenBank/DDBJ whole genome shotgun (WGS) entry which is preliminary data.</text>
</comment>
<evidence type="ECO:0000313" key="3">
    <source>
        <dbReference type="Proteomes" id="UP000298390"/>
    </source>
</evidence>
<dbReference type="EMBL" id="SEKV01000248">
    <property type="protein sequence ID" value="TFY60550.1"/>
    <property type="molecule type" value="Genomic_DNA"/>
</dbReference>
<feature type="region of interest" description="Disordered" evidence="1">
    <location>
        <begin position="162"/>
        <end position="208"/>
    </location>
</feature>
<feature type="compositionally biased region" description="Low complexity" evidence="1">
    <location>
        <begin position="7"/>
        <end position="36"/>
    </location>
</feature>
<name>A0A4Y9YEY3_9APHY</name>
<evidence type="ECO:0000313" key="2">
    <source>
        <dbReference type="EMBL" id="TFY60550.1"/>
    </source>
</evidence>
<feature type="region of interest" description="Disordered" evidence="1">
    <location>
        <begin position="1"/>
        <end position="136"/>
    </location>
</feature>
<organism evidence="2 3">
    <name type="scientific">Rhodofomes roseus</name>
    <dbReference type="NCBI Taxonomy" id="34475"/>
    <lineage>
        <taxon>Eukaryota</taxon>
        <taxon>Fungi</taxon>
        <taxon>Dikarya</taxon>
        <taxon>Basidiomycota</taxon>
        <taxon>Agaricomycotina</taxon>
        <taxon>Agaricomycetes</taxon>
        <taxon>Polyporales</taxon>
        <taxon>Rhodofomes</taxon>
    </lineage>
</organism>
<gene>
    <name evidence="2" type="ORF">EVJ58_g5077</name>
</gene>
<dbReference type="Proteomes" id="UP000298390">
    <property type="component" value="Unassembled WGS sequence"/>
</dbReference>
<proteinExistence type="predicted"/>
<evidence type="ECO:0000256" key="1">
    <source>
        <dbReference type="SAM" id="MobiDB-lite"/>
    </source>
</evidence>